<dbReference type="PROSITE" id="PS51257">
    <property type="entry name" value="PROKAR_LIPOPROTEIN"/>
    <property type="match status" value="1"/>
</dbReference>
<comment type="subcellular location">
    <subcellularLocation>
        <location evidence="1">Cell membrane</location>
        <topology evidence="1">Multi-pass membrane protein</topology>
    </subcellularLocation>
</comment>
<evidence type="ECO:0000313" key="8">
    <source>
        <dbReference type="Proteomes" id="UP001165079"/>
    </source>
</evidence>
<keyword evidence="4 5" id="KW-0472">Membrane</keyword>
<dbReference type="InterPro" id="IPR011701">
    <property type="entry name" value="MFS"/>
</dbReference>
<proteinExistence type="predicted"/>
<dbReference type="GO" id="GO:0022857">
    <property type="term" value="F:transmembrane transporter activity"/>
    <property type="evidence" value="ECO:0007669"/>
    <property type="project" value="InterPro"/>
</dbReference>
<dbReference type="Proteomes" id="UP001165079">
    <property type="component" value="Unassembled WGS sequence"/>
</dbReference>
<evidence type="ECO:0000256" key="1">
    <source>
        <dbReference type="ARBA" id="ARBA00004651"/>
    </source>
</evidence>
<comment type="caution">
    <text evidence="7">The sequence shown here is derived from an EMBL/GenBank/DDBJ whole genome shotgun (WGS) entry which is preliminary data.</text>
</comment>
<gene>
    <name evidence="7" type="primary">actII-2</name>
    <name evidence="7" type="ORF">Afil01_05970</name>
</gene>
<evidence type="ECO:0000256" key="3">
    <source>
        <dbReference type="ARBA" id="ARBA00022989"/>
    </source>
</evidence>
<organism evidence="7 8">
    <name type="scientific">Actinorhabdospora filicis</name>
    <dbReference type="NCBI Taxonomy" id="1785913"/>
    <lineage>
        <taxon>Bacteria</taxon>
        <taxon>Bacillati</taxon>
        <taxon>Actinomycetota</taxon>
        <taxon>Actinomycetes</taxon>
        <taxon>Micromonosporales</taxon>
        <taxon>Micromonosporaceae</taxon>
        <taxon>Actinorhabdospora</taxon>
    </lineage>
</organism>
<evidence type="ECO:0000256" key="5">
    <source>
        <dbReference type="SAM" id="Phobius"/>
    </source>
</evidence>
<feature type="transmembrane region" description="Helical" evidence="5">
    <location>
        <begin position="407"/>
        <end position="425"/>
    </location>
</feature>
<dbReference type="Gene3D" id="1.20.1720.10">
    <property type="entry name" value="Multidrug resistance protein D"/>
    <property type="match status" value="1"/>
</dbReference>
<dbReference type="PANTHER" id="PTHR42718">
    <property type="entry name" value="MAJOR FACILITATOR SUPERFAMILY MULTIDRUG TRANSPORTER MFSC"/>
    <property type="match status" value="1"/>
</dbReference>
<feature type="transmembrane region" description="Helical" evidence="5">
    <location>
        <begin position="76"/>
        <end position="95"/>
    </location>
</feature>
<dbReference type="InterPro" id="IPR036259">
    <property type="entry name" value="MFS_trans_sf"/>
</dbReference>
<dbReference type="InterPro" id="IPR020846">
    <property type="entry name" value="MFS_dom"/>
</dbReference>
<dbReference type="Pfam" id="PF07690">
    <property type="entry name" value="MFS_1"/>
    <property type="match status" value="1"/>
</dbReference>
<feature type="transmembrane region" description="Helical" evidence="5">
    <location>
        <begin position="367"/>
        <end position="386"/>
    </location>
</feature>
<dbReference type="RefSeq" id="WP_285661015.1">
    <property type="nucleotide sequence ID" value="NZ_BSTX01000001.1"/>
</dbReference>
<feature type="transmembrane region" description="Helical" evidence="5">
    <location>
        <begin position="445"/>
        <end position="467"/>
    </location>
</feature>
<dbReference type="SUPFAM" id="SSF103473">
    <property type="entry name" value="MFS general substrate transporter"/>
    <property type="match status" value="1"/>
</dbReference>
<dbReference type="CDD" id="cd17321">
    <property type="entry name" value="MFS_MMR_MDR_like"/>
    <property type="match status" value="1"/>
</dbReference>
<keyword evidence="8" id="KW-1185">Reference proteome</keyword>
<evidence type="ECO:0000256" key="2">
    <source>
        <dbReference type="ARBA" id="ARBA00022692"/>
    </source>
</evidence>
<dbReference type="GO" id="GO:0005886">
    <property type="term" value="C:plasma membrane"/>
    <property type="evidence" value="ECO:0007669"/>
    <property type="project" value="UniProtKB-SubCell"/>
</dbReference>
<evidence type="ECO:0000259" key="6">
    <source>
        <dbReference type="PROSITE" id="PS50850"/>
    </source>
</evidence>
<dbReference type="PANTHER" id="PTHR42718:SF39">
    <property type="entry name" value="ACTINORHODIN TRANSPORTER-RELATED"/>
    <property type="match status" value="1"/>
</dbReference>
<feature type="transmembrane region" description="Helical" evidence="5">
    <location>
        <begin position="169"/>
        <end position="188"/>
    </location>
</feature>
<dbReference type="Gene3D" id="1.20.1250.20">
    <property type="entry name" value="MFS general substrate transporter like domains"/>
    <property type="match status" value="1"/>
</dbReference>
<dbReference type="PROSITE" id="PS50850">
    <property type="entry name" value="MFS"/>
    <property type="match status" value="1"/>
</dbReference>
<reference evidence="7" key="1">
    <citation type="submission" date="2023-03" db="EMBL/GenBank/DDBJ databases">
        <title>Actinorhabdospora filicis NBRC 111898.</title>
        <authorList>
            <person name="Ichikawa N."/>
            <person name="Sato H."/>
            <person name="Tonouchi N."/>
        </authorList>
    </citation>
    <scope>NUCLEOTIDE SEQUENCE</scope>
    <source>
        <strain evidence="7">NBRC 111898</strain>
    </source>
</reference>
<name>A0A9W6SEL6_9ACTN</name>
<feature type="transmembrane region" description="Helical" evidence="5">
    <location>
        <begin position="46"/>
        <end position="64"/>
    </location>
</feature>
<feature type="transmembrane region" description="Helical" evidence="5">
    <location>
        <begin position="271"/>
        <end position="295"/>
    </location>
</feature>
<dbReference type="EMBL" id="BSTX01000001">
    <property type="protein sequence ID" value="GLZ75790.1"/>
    <property type="molecule type" value="Genomic_DNA"/>
</dbReference>
<dbReference type="AlphaFoldDB" id="A0A9W6SEL6"/>
<sequence>MTSNRFRALGLAAVIAACVMDLLDSTVVQLAAPAIRAELGGSYSSLQWMTAGYTMAMAVALLVGGRLGDMFGRRRVLLAGVAGFTLASVACGLAWAPEALIGARVLQGLFGAVMLPQTFGLIRELFGPNDMAKVWGVFGPVMGLSALLGPILAGVIIDADVFGTGWRMIFLLNVPVGLFSLLAGLRFLPKSAPTMRGARLDGLGVLVAAAGTFLLVFPLVQGRELGWPMWTKLSLLVALPVLAGFGWYQVARKRAGRVTLVEPGTFKNRSYTFGVVLAVVFTAAMGGTMLLLSVLMQLGLGFSPLRASLSSLPWALGTVVGTMLSGQLMARFGRKLLHVGFAVMAAGLVSLLVVFKLVGAEMGGWDFVLPTVLGGIGMGMIFGPLFDIITAKVTDEQVGSASGVLQSVQQLGMSLGIAVLGTVYFGHAADRAAAGAGHREAFLDAAQLTGVITVAMLALAFGLAFLLPRKARQHAAPATEEVVEEERELVAV</sequence>
<evidence type="ECO:0000256" key="4">
    <source>
        <dbReference type="ARBA" id="ARBA00023136"/>
    </source>
</evidence>
<feature type="transmembrane region" description="Helical" evidence="5">
    <location>
        <begin position="200"/>
        <end position="221"/>
    </location>
</feature>
<protein>
    <submittedName>
        <fullName evidence="7">Actinorhodin transporter</fullName>
    </submittedName>
</protein>
<feature type="domain" description="Major facilitator superfamily (MFS) profile" evidence="6">
    <location>
        <begin position="10"/>
        <end position="472"/>
    </location>
</feature>
<accession>A0A9W6SEL6</accession>
<keyword evidence="2 5" id="KW-0812">Transmembrane</keyword>
<feature type="transmembrane region" description="Helical" evidence="5">
    <location>
        <begin position="307"/>
        <end position="324"/>
    </location>
</feature>
<feature type="transmembrane region" description="Helical" evidence="5">
    <location>
        <begin position="233"/>
        <end position="250"/>
    </location>
</feature>
<feature type="transmembrane region" description="Helical" evidence="5">
    <location>
        <begin position="134"/>
        <end position="157"/>
    </location>
</feature>
<keyword evidence="3 5" id="KW-1133">Transmembrane helix</keyword>
<feature type="transmembrane region" description="Helical" evidence="5">
    <location>
        <begin position="101"/>
        <end position="122"/>
    </location>
</feature>
<evidence type="ECO:0000313" key="7">
    <source>
        <dbReference type="EMBL" id="GLZ75790.1"/>
    </source>
</evidence>
<feature type="transmembrane region" description="Helical" evidence="5">
    <location>
        <begin position="336"/>
        <end position="355"/>
    </location>
</feature>